<dbReference type="GeneID" id="14911462"/>
<keyword evidence="4" id="KW-1185">Reference proteome</keyword>
<dbReference type="AlphaFoldDB" id="L8GFV6"/>
<dbReference type="Pfam" id="PF00022">
    <property type="entry name" value="Actin"/>
    <property type="match status" value="1"/>
</dbReference>
<dbReference type="SMART" id="SM00268">
    <property type="entry name" value="ACTIN"/>
    <property type="match status" value="1"/>
</dbReference>
<dbReference type="PANTHER" id="PTHR11937">
    <property type="entry name" value="ACTIN"/>
    <property type="match status" value="1"/>
</dbReference>
<evidence type="ECO:0000256" key="2">
    <source>
        <dbReference type="SAM" id="MobiDB-lite"/>
    </source>
</evidence>
<dbReference type="VEuPathDB" id="AmoebaDB:ACA1_048640"/>
<evidence type="ECO:0000313" key="4">
    <source>
        <dbReference type="Proteomes" id="UP000011083"/>
    </source>
</evidence>
<evidence type="ECO:0000256" key="1">
    <source>
        <dbReference type="RuleBase" id="RU000487"/>
    </source>
</evidence>
<dbReference type="OrthoDB" id="5572108at2759"/>
<dbReference type="STRING" id="1257118.L8GFV6"/>
<evidence type="ECO:0000313" key="3">
    <source>
        <dbReference type="EMBL" id="ELR11061.1"/>
    </source>
</evidence>
<comment type="similarity">
    <text evidence="1">Belongs to the actin family.</text>
</comment>
<dbReference type="InterPro" id="IPR004000">
    <property type="entry name" value="Actin"/>
</dbReference>
<dbReference type="CDD" id="cd10206">
    <property type="entry name" value="ASKHA_NBD_Arp8-like"/>
    <property type="match status" value="1"/>
</dbReference>
<organism evidence="3 4">
    <name type="scientific">Acanthamoeba castellanii (strain ATCC 30010 / Neff)</name>
    <dbReference type="NCBI Taxonomy" id="1257118"/>
    <lineage>
        <taxon>Eukaryota</taxon>
        <taxon>Amoebozoa</taxon>
        <taxon>Discosea</taxon>
        <taxon>Longamoebia</taxon>
        <taxon>Centramoebida</taxon>
        <taxon>Acanthamoebidae</taxon>
        <taxon>Acanthamoeba</taxon>
    </lineage>
</organism>
<dbReference type="RefSeq" id="XP_004333074.1">
    <property type="nucleotide sequence ID" value="XM_004333026.1"/>
</dbReference>
<reference evidence="3 4" key="1">
    <citation type="journal article" date="2013" name="Genome Biol.">
        <title>Genome of Acanthamoeba castellanii highlights extensive lateral gene transfer and early evolution of tyrosine kinase signaling.</title>
        <authorList>
            <person name="Clarke M."/>
            <person name="Lohan A.J."/>
            <person name="Liu B."/>
            <person name="Lagkouvardos I."/>
            <person name="Roy S."/>
            <person name="Zafar N."/>
            <person name="Bertelli C."/>
            <person name="Schilde C."/>
            <person name="Kianianmomeni A."/>
            <person name="Burglin T.R."/>
            <person name="Frech C."/>
            <person name="Turcotte B."/>
            <person name="Kopec K.O."/>
            <person name="Synnott J.M."/>
            <person name="Choo C."/>
            <person name="Paponov I."/>
            <person name="Finkler A."/>
            <person name="Soon Heng Tan C."/>
            <person name="Hutchins A.P."/>
            <person name="Weinmeier T."/>
            <person name="Rattei T."/>
            <person name="Chu J.S."/>
            <person name="Gimenez G."/>
            <person name="Irimia M."/>
            <person name="Rigden D.J."/>
            <person name="Fitzpatrick D.A."/>
            <person name="Lorenzo-Morales J."/>
            <person name="Bateman A."/>
            <person name="Chiu C.H."/>
            <person name="Tang P."/>
            <person name="Hegemann P."/>
            <person name="Fromm H."/>
            <person name="Raoult D."/>
            <person name="Greub G."/>
            <person name="Miranda-Saavedra D."/>
            <person name="Chen N."/>
            <person name="Nash P."/>
            <person name="Ginger M.L."/>
            <person name="Horn M."/>
            <person name="Schaap P."/>
            <person name="Caler L."/>
            <person name="Loftus B."/>
        </authorList>
    </citation>
    <scope>NUCLEOTIDE SEQUENCE [LARGE SCALE GENOMIC DNA]</scope>
    <source>
        <strain evidence="3 4">Neff</strain>
    </source>
</reference>
<dbReference type="SUPFAM" id="SSF53067">
    <property type="entry name" value="Actin-like ATPase domain"/>
    <property type="match status" value="2"/>
</dbReference>
<name>L8GFV6_ACACF</name>
<protein>
    <submittedName>
        <fullName evidence="3">Actin subfamily protein</fullName>
    </submittedName>
</protein>
<dbReference type="Proteomes" id="UP000011083">
    <property type="component" value="Unassembled WGS sequence"/>
</dbReference>
<feature type="region of interest" description="Disordered" evidence="2">
    <location>
        <begin position="566"/>
        <end position="589"/>
    </location>
</feature>
<proteinExistence type="inferred from homology"/>
<sequence length="654" mass="71825">MPYVCERRQEAVVLHPGSHTLKLGMATDDLPVVMPHLVARRVYDGEGTAVQELDQESEERQAALEAARRAGLGAVMGEVPLKRKSLVEDVERFNAHNCTETVTWADDFVWTPTDHQPSFLVGADAQKVGRGRGYRLQRPIVRGRFNIQEGYTMRMVLDDLHTIWQHALIHELGLTPSAQKRDFSQYVAVLIVADLFDRREVREMLNMLVREMGFAGVMVLQESVCTSFGYGLASACVVDVGDQKTTVTCVDEGACLPDSRVALDYGGRDIADWLLWVVKHWGRHHFPYRGASVEDPLDEMFLHDLKKECCHLHKARTANERTRHTRHTDPPAAHMWTRVDPQDEQTTQIFSFYERQPGQRTLLHHININQELIFAPLGLFHPDVLALPTPRGTMQALIAPLADASVNDDILPDLSASTASSKSQPRSGHAKGTLWLCFGLTSSSGYQPGTDTGTTGPASEGAPAKAAAADRALETDTPALLALHDAVIASLASIPSAKREQKKRLCSAVILAGGSSQFPGLREVLESKYATLHLLLQAAAAAAAADNLLGIYDPNHRINEAVPSSWAQEDNVGEGGRAEVSPARRGSSSTAACGPAVEVLASRRKDMELDSRFLSWKGGAIAACLEATRELWITAAQWCTHGERHLRERAAFSW</sequence>
<dbReference type="EMBL" id="KB008164">
    <property type="protein sequence ID" value="ELR11061.1"/>
    <property type="molecule type" value="Genomic_DNA"/>
</dbReference>
<dbReference type="Gene3D" id="3.90.640.10">
    <property type="entry name" value="Actin, Chain A, domain 4"/>
    <property type="match status" value="2"/>
</dbReference>
<accession>L8GFV6</accession>
<dbReference type="KEGG" id="acan:ACA1_048640"/>
<gene>
    <name evidence="3" type="ORF">ACA1_048640</name>
</gene>
<dbReference type="Gene3D" id="3.30.420.40">
    <property type="match status" value="3"/>
</dbReference>
<dbReference type="InterPro" id="IPR043129">
    <property type="entry name" value="ATPase_NBD"/>
</dbReference>